<evidence type="ECO:0000313" key="2">
    <source>
        <dbReference type="EMBL" id="KAF7318379.1"/>
    </source>
</evidence>
<dbReference type="Proteomes" id="UP000613580">
    <property type="component" value="Unassembled WGS sequence"/>
</dbReference>
<feature type="compositionally biased region" description="Polar residues" evidence="1">
    <location>
        <begin position="196"/>
        <end position="208"/>
    </location>
</feature>
<feature type="region of interest" description="Disordered" evidence="1">
    <location>
        <begin position="321"/>
        <end position="348"/>
    </location>
</feature>
<feature type="region of interest" description="Disordered" evidence="1">
    <location>
        <begin position="505"/>
        <end position="525"/>
    </location>
</feature>
<gene>
    <name evidence="2" type="ORF">HMN09_00347000</name>
</gene>
<reference evidence="2" key="1">
    <citation type="submission" date="2020-05" db="EMBL/GenBank/DDBJ databases">
        <title>Mycena genomes resolve the evolution of fungal bioluminescence.</title>
        <authorList>
            <person name="Tsai I.J."/>
        </authorList>
    </citation>
    <scope>NUCLEOTIDE SEQUENCE</scope>
    <source>
        <strain evidence="2">110903Hualien_Pintung</strain>
    </source>
</reference>
<feature type="region of interest" description="Disordered" evidence="1">
    <location>
        <begin position="573"/>
        <end position="597"/>
    </location>
</feature>
<sequence>MAPGARKQTTYAHKRNRAKPAPAISASSPLPDHDTNANVDEYDTNSQLSSHLKRVRRRSSNPELPLSKRLRSASSKPGPTPAASPAASPTFFETPHPSVLTEAQKFKLNSSRPSDPDQISPFPNARSMPTRTSSRNKKENAARRSGASKKTKFLDSPFNSRPGSATVSPQKMVVASPQKTSFKRTLSDTRFNPNVAAQSASMANSPAYTHSPIRARRPSAPSPPRDTFLANLDIELQHALANPFFFPTDVDFNRPPSSLSMYGDTEHFFDEAQGVSTPASEQPAYRVPPAHIDMDDDDLDEYVHPMDVDLPRGPQLKEFRRERSPWLSDSLISPPNSQEWDRPPQDRAYTQSPMHDHDVDMDDELGLGMPLGAAFNDAPAGGDLKQMFDGLAIGSRNRMFGTRTRSLDSATEPTPVEPTIENRPKGRDRRGTIRASDFIKTAPAVNAVPVPLGLARRTRSGTVVGPPMTARARSLDRDREGLGEVDEGEELGGWVAEDWAVAAPPSPVVTRTGTGNSRRRRVSVSRQIQMSMGQGMLSMDRDELDFLSGPVASGSGVSMSGLMPAPVLHAKRSAAVSSNSNSKGKGKEKADVVMEEDEDEDDELLLKPGMRWDWFVFFSLYDDR</sequence>
<proteinExistence type="predicted"/>
<accession>A0A8H6TJM6</accession>
<feature type="compositionally biased region" description="Low complexity" evidence="1">
    <location>
        <begin position="573"/>
        <end position="583"/>
    </location>
</feature>
<protein>
    <submittedName>
        <fullName evidence="2">Uncharacterized protein</fullName>
    </submittedName>
</protein>
<dbReference type="AlphaFoldDB" id="A0A8H6TJM6"/>
<feature type="region of interest" description="Disordered" evidence="1">
    <location>
        <begin position="196"/>
        <end position="223"/>
    </location>
</feature>
<comment type="caution">
    <text evidence="2">The sequence shown here is derived from an EMBL/GenBank/DDBJ whole genome shotgun (WGS) entry which is preliminary data.</text>
</comment>
<feature type="compositionally biased region" description="Polar residues" evidence="1">
    <location>
        <begin position="157"/>
        <end position="169"/>
    </location>
</feature>
<feature type="compositionally biased region" description="Basic and acidic residues" evidence="1">
    <location>
        <begin position="420"/>
        <end position="430"/>
    </location>
</feature>
<feature type="region of interest" description="Disordered" evidence="1">
    <location>
        <begin position="405"/>
        <end position="430"/>
    </location>
</feature>
<name>A0A8H6TJM6_MYCCL</name>
<feature type="region of interest" description="Disordered" evidence="1">
    <location>
        <begin position="1"/>
        <end position="181"/>
    </location>
</feature>
<evidence type="ECO:0000313" key="3">
    <source>
        <dbReference type="Proteomes" id="UP000613580"/>
    </source>
</evidence>
<dbReference type="EMBL" id="JACAZE010000004">
    <property type="protein sequence ID" value="KAF7318379.1"/>
    <property type="molecule type" value="Genomic_DNA"/>
</dbReference>
<organism evidence="2 3">
    <name type="scientific">Mycena chlorophos</name>
    <name type="common">Agaric fungus</name>
    <name type="synonym">Agaricus chlorophos</name>
    <dbReference type="NCBI Taxonomy" id="658473"/>
    <lineage>
        <taxon>Eukaryota</taxon>
        <taxon>Fungi</taxon>
        <taxon>Dikarya</taxon>
        <taxon>Basidiomycota</taxon>
        <taxon>Agaricomycotina</taxon>
        <taxon>Agaricomycetes</taxon>
        <taxon>Agaricomycetidae</taxon>
        <taxon>Agaricales</taxon>
        <taxon>Marasmiineae</taxon>
        <taxon>Mycenaceae</taxon>
        <taxon>Mycena</taxon>
    </lineage>
</organism>
<feature type="compositionally biased region" description="Low complexity" evidence="1">
    <location>
        <begin position="20"/>
        <end position="29"/>
    </location>
</feature>
<dbReference type="OrthoDB" id="3055857at2759"/>
<keyword evidence="3" id="KW-1185">Reference proteome</keyword>
<evidence type="ECO:0000256" key="1">
    <source>
        <dbReference type="SAM" id="MobiDB-lite"/>
    </source>
</evidence>
<feature type="compositionally biased region" description="Low complexity" evidence="1">
    <location>
        <begin position="72"/>
        <end position="89"/>
    </location>
</feature>